<dbReference type="PIRSF" id="PIRSF033887">
    <property type="entry name" value="PduX"/>
    <property type="match status" value="1"/>
</dbReference>
<dbReference type="Proteomes" id="UP001595904">
    <property type="component" value="Unassembled WGS sequence"/>
</dbReference>
<proteinExistence type="predicted"/>
<dbReference type="PANTHER" id="PTHR43527">
    <property type="entry name" value="4-DIPHOSPHOCYTIDYL-2-C-METHYL-D-ERYTHRITOL KINASE, CHLOROPLASTIC"/>
    <property type="match status" value="1"/>
</dbReference>
<accession>A0ABV8T249</accession>
<evidence type="ECO:0000313" key="7">
    <source>
        <dbReference type="Proteomes" id="UP001595904"/>
    </source>
</evidence>
<dbReference type="RefSeq" id="WP_380604850.1">
    <property type="nucleotide sequence ID" value="NZ_JBHSDU010000015.1"/>
</dbReference>
<dbReference type="Pfam" id="PF00288">
    <property type="entry name" value="GHMP_kinases_N"/>
    <property type="match status" value="1"/>
</dbReference>
<dbReference type="EMBL" id="JBHSDU010000015">
    <property type="protein sequence ID" value="MFC4314016.1"/>
    <property type="molecule type" value="Genomic_DNA"/>
</dbReference>
<evidence type="ECO:0000259" key="5">
    <source>
        <dbReference type="Pfam" id="PF00288"/>
    </source>
</evidence>
<organism evidence="6 7">
    <name type="scientific">Steroidobacter flavus</name>
    <dbReference type="NCBI Taxonomy" id="1842136"/>
    <lineage>
        <taxon>Bacteria</taxon>
        <taxon>Pseudomonadati</taxon>
        <taxon>Pseudomonadota</taxon>
        <taxon>Gammaproteobacteria</taxon>
        <taxon>Steroidobacterales</taxon>
        <taxon>Steroidobacteraceae</taxon>
        <taxon>Steroidobacter</taxon>
    </lineage>
</organism>
<dbReference type="InterPro" id="IPR020568">
    <property type="entry name" value="Ribosomal_Su5_D2-typ_SF"/>
</dbReference>
<dbReference type="PANTHER" id="PTHR43527:SF1">
    <property type="entry name" value="L-THREONINE KINASE"/>
    <property type="match status" value="1"/>
</dbReference>
<name>A0ABV8T249_9GAMM</name>
<keyword evidence="7" id="KW-1185">Reference proteome</keyword>
<dbReference type="InterPro" id="IPR012363">
    <property type="entry name" value="PduX"/>
</dbReference>
<keyword evidence="4" id="KW-0067">ATP-binding</keyword>
<evidence type="ECO:0000256" key="1">
    <source>
        <dbReference type="ARBA" id="ARBA00022679"/>
    </source>
</evidence>
<reference evidence="7" key="1">
    <citation type="journal article" date="2019" name="Int. J. Syst. Evol. Microbiol.">
        <title>The Global Catalogue of Microorganisms (GCM) 10K type strain sequencing project: providing services to taxonomists for standard genome sequencing and annotation.</title>
        <authorList>
            <consortium name="The Broad Institute Genomics Platform"/>
            <consortium name="The Broad Institute Genome Sequencing Center for Infectious Disease"/>
            <person name="Wu L."/>
            <person name="Ma J."/>
        </authorList>
    </citation>
    <scope>NUCLEOTIDE SEQUENCE [LARGE SCALE GENOMIC DNA]</scope>
    <source>
        <strain evidence="7">CGMCC 1.10759</strain>
    </source>
</reference>
<feature type="domain" description="GHMP kinase N-terminal" evidence="5">
    <location>
        <begin position="63"/>
        <end position="125"/>
    </location>
</feature>
<keyword evidence="3 6" id="KW-0418">Kinase</keyword>
<gene>
    <name evidence="6" type="ORF">ACFPN2_33385</name>
</gene>
<keyword evidence="2" id="KW-0547">Nucleotide-binding</keyword>
<evidence type="ECO:0000256" key="4">
    <source>
        <dbReference type="ARBA" id="ARBA00022840"/>
    </source>
</evidence>
<evidence type="ECO:0000256" key="3">
    <source>
        <dbReference type="ARBA" id="ARBA00022777"/>
    </source>
</evidence>
<dbReference type="GO" id="GO:0016301">
    <property type="term" value="F:kinase activity"/>
    <property type="evidence" value="ECO:0007669"/>
    <property type="project" value="UniProtKB-KW"/>
</dbReference>
<sequence>MSSFSASCHASFGELLQGMLPDGSHFLVTLPIDLHSHASFTVSSGIAGLSVWPESSWKVLSGVTALLRRYGLPVQGQLRLQSDIPRGKGLASSTADLVASCRAVARHYDLSLDLEVLEATLRDIEPSDGVMYEGVVAYRHRQGRLLEELGPVPALTLVAVDEGGEIETLAHNARSLDYSESERDEYVELLAQVRHALQGGDVAGLGAVATRSALLNQRLLPKRWFDAMRSIAREIGAAGVVAAHSGTFLGIMIDAAGARHESQVQRAIALLEEMNLTPMVFRSLSRP</sequence>
<dbReference type="InterPro" id="IPR014721">
    <property type="entry name" value="Ribsml_uS5_D2-typ_fold_subgr"/>
</dbReference>
<comment type="caution">
    <text evidence="6">The sequence shown here is derived from an EMBL/GenBank/DDBJ whole genome shotgun (WGS) entry which is preliminary data.</text>
</comment>
<evidence type="ECO:0000256" key="2">
    <source>
        <dbReference type="ARBA" id="ARBA00022741"/>
    </source>
</evidence>
<protein>
    <submittedName>
        <fullName evidence="6">Kinase</fullName>
    </submittedName>
</protein>
<dbReference type="SUPFAM" id="SSF54211">
    <property type="entry name" value="Ribosomal protein S5 domain 2-like"/>
    <property type="match status" value="1"/>
</dbReference>
<keyword evidence="1" id="KW-0808">Transferase</keyword>
<dbReference type="InterPro" id="IPR006204">
    <property type="entry name" value="GHMP_kinase_N_dom"/>
</dbReference>
<dbReference type="Gene3D" id="3.30.230.10">
    <property type="match status" value="1"/>
</dbReference>
<evidence type="ECO:0000313" key="6">
    <source>
        <dbReference type="EMBL" id="MFC4314016.1"/>
    </source>
</evidence>